<dbReference type="InterPro" id="IPR004117">
    <property type="entry name" value="7tm6_olfct_rcpt"/>
</dbReference>
<keyword evidence="8" id="KW-0675">Receptor</keyword>
<organism evidence="11 12">
    <name type="scientific">Cardiocondyla obscurior</name>
    <dbReference type="NCBI Taxonomy" id="286306"/>
    <lineage>
        <taxon>Eukaryota</taxon>
        <taxon>Metazoa</taxon>
        <taxon>Ecdysozoa</taxon>
        <taxon>Arthropoda</taxon>
        <taxon>Hexapoda</taxon>
        <taxon>Insecta</taxon>
        <taxon>Pterygota</taxon>
        <taxon>Neoptera</taxon>
        <taxon>Endopterygota</taxon>
        <taxon>Hymenoptera</taxon>
        <taxon>Apocrita</taxon>
        <taxon>Aculeata</taxon>
        <taxon>Formicoidea</taxon>
        <taxon>Formicidae</taxon>
        <taxon>Myrmicinae</taxon>
        <taxon>Cardiocondyla</taxon>
    </lineage>
</organism>
<evidence type="ECO:0000313" key="12">
    <source>
        <dbReference type="Proteomes" id="UP001430953"/>
    </source>
</evidence>
<evidence type="ECO:0000256" key="1">
    <source>
        <dbReference type="ARBA" id="ARBA00004651"/>
    </source>
</evidence>
<evidence type="ECO:0000256" key="10">
    <source>
        <dbReference type="SAM" id="Phobius"/>
    </source>
</evidence>
<evidence type="ECO:0000313" key="11">
    <source>
        <dbReference type="EMBL" id="KAL0126399.1"/>
    </source>
</evidence>
<dbReference type="PANTHER" id="PTHR21137">
    <property type="entry name" value="ODORANT RECEPTOR"/>
    <property type="match status" value="1"/>
</dbReference>
<evidence type="ECO:0000256" key="3">
    <source>
        <dbReference type="ARBA" id="ARBA00022606"/>
    </source>
</evidence>
<evidence type="ECO:0000256" key="8">
    <source>
        <dbReference type="ARBA" id="ARBA00023170"/>
    </source>
</evidence>
<evidence type="ECO:0000256" key="2">
    <source>
        <dbReference type="ARBA" id="ARBA00022475"/>
    </source>
</evidence>
<evidence type="ECO:0000256" key="9">
    <source>
        <dbReference type="ARBA" id="ARBA00023224"/>
    </source>
</evidence>
<evidence type="ECO:0000256" key="6">
    <source>
        <dbReference type="ARBA" id="ARBA00022989"/>
    </source>
</evidence>
<keyword evidence="12" id="KW-1185">Reference proteome</keyword>
<dbReference type="GO" id="GO:0005886">
    <property type="term" value="C:plasma membrane"/>
    <property type="evidence" value="ECO:0007669"/>
    <property type="project" value="UniProtKB-SubCell"/>
</dbReference>
<keyword evidence="4 10" id="KW-0812">Transmembrane</keyword>
<protein>
    <submittedName>
        <fullName evidence="11">Uncharacterized protein</fullName>
    </submittedName>
</protein>
<dbReference type="Proteomes" id="UP001430953">
    <property type="component" value="Unassembled WGS sequence"/>
</dbReference>
<keyword evidence="7 10" id="KW-0472">Membrane</keyword>
<keyword evidence="5" id="KW-0552">Olfaction</keyword>
<name>A0AAW2GDW3_9HYME</name>
<accession>A0AAW2GDW3</accession>
<feature type="transmembrane region" description="Helical" evidence="10">
    <location>
        <begin position="134"/>
        <end position="152"/>
    </location>
</feature>
<dbReference type="EMBL" id="JADYXP020000004">
    <property type="protein sequence ID" value="KAL0126399.1"/>
    <property type="molecule type" value="Genomic_DNA"/>
</dbReference>
<dbReference type="GO" id="GO:0007165">
    <property type="term" value="P:signal transduction"/>
    <property type="evidence" value="ECO:0007669"/>
    <property type="project" value="UniProtKB-KW"/>
</dbReference>
<feature type="transmembrane region" description="Helical" evidence="10">
    <location>
        <begin position="16"/>
        <end position="40"/>
    </location>
</feature>
<keyword evidence="3" id="KW-0716">Sensory transduction</keyword>
<comment type="subcellular location">
    <subcellularLocation>
        <location evidence="1">Cell membrane</location>
        <topology evidence="1">Multi-pass membrane protein</topology>
    </subcellularLocation>
</comment>
<dbReference type="GO" id="GO:0005549">
    <property type="term" value="F:odorant binding"/>
    <property type="evidence" value="ECO:0007669"/>
    <property type="project" value="InterPro"/>
</dbReference>
<evidence type="ECO:0000256" key="4">
    <source>
        <dbReference type="ARBA" id="ARBA00022692"/>
    </source>
</evidence>
<gene>
    <name evidence="11" type="ORF">PUN28_005050</name>
</gene>
<dbReference type="Pfam" id="PF02949">
    <property type="entry name" value="7tm_6"/>
    <property type="match status" value="1"/>
</dbReference>
<evidence type="ECO:0000256" key="7">
    <source>
        <dbReference type="ARBA" id="ARBA00023136"/>
    </source>
</evidence>
<comment type="caution">
    <text evidence="11">The sequence shown here is derived from an EMBL/GenBank/DDBJ whole genome shotgun (WGS) entry which is preliminary data.</text>
</comment>
<dbReference type="AlphaFoldDB" id="A0AAW2GDW3"/>
<reference evidence="11 12" key="1">
    <citation type="submission" date="2023-03" db="EMBL/GenBank/DDBJ databases">
        <title>High recombination rates correlate with genetic variation in Cardiocondyla obscurior ants.</title>
        <authorList>
            <person name="Errbii M."/>
        </authorList>
    </citation>
    <scope>NUCLEOTIDE SEQUENCE [LARGE SCALE GENOMIC DNA]</scope>
    <source>
        <strain evidence="11">Alpha-2009</strain>
        <tissue evidence="11">Whole body</tissue>
    </source>
</reference>
<feature type="transmembrane region" description="Helical" evidence="10">
    <location>
        <begin position="172"/>
        <end position="190"/>
    </location>
</feature>
<keyword evidence="9" id="KW-0807">Transducer</keyword>
<feature type="transmembrane region" description="Helical" evidence="10">
    <location>
        <begin position="103"/>
        <end position="122"/>
    </location>
</feature>
<feature type="transmembrane region" description="Helical" evidence="10">
    <location>
        <begin position="202"/>
        <end position="226"/>
    </location>
</feature>
<evidence type="ECO:0000256" key="5">
    <source>
        <dbReference type="ARBA" id="ARBA00022725"/>
    </source>
</evidence>
<proteinExistence type="predicted"/>
<keyword evidence="2" id="KW-1003">Cell membrane</keyword>
<sequence>MQEFQKSYILKERYTTLFFIVVLVGVFVMTTTTSMILAYMRHVCAMFRITCYRIEHSLDSNTLHMSICQKNRLMCRKLISAVNIHRRAMKFTQRALDSFKESYFFLIGIGVISLAINMLHALQAALTANNANELAISTFYVIIHFVYIFIGNYGGQTITDHSADVLKTLYHVQWYVAPIKVQKLILFLLLKNTKQFGLVIGGIYVASLEGFITLTSMSVSYFMVIYSTQ</sequence>
<dbReference type="GO" id="GO:0004984">
    <property type="term" value="F:olfactory receptor activity"/>
    <property type="evidence" value="ECO:0007669"/>
    <property type="project" value="InterPro"/>
</dbReference>
<dbReference type="PANTHER" id="PTHR21137:SF35">
    <property type="entry name" value="ODORANT RECEPTOR 19A-RELATED"/>
    <property type="match status" value="1"/>
</dbReference>
<keyword evidence="6 10" id="KW-1133">Transmembrane helix</keyword>